<sequence>MSLFAANRCLARKNDGEVWALATTMAPTQDRKTQTKADKNASGERNLVAVA</sequence>
<feature type="region of interest" description="Disordered" evidence="1">
    <location>
        <begin position="28"/>
        <end position="51"/>
    </location>
</feature>
<protein>
    <submittedName>
        <fullName evidence="2">Uncharacterized protein</fullName>
    </submittedName>
</protein>
<comment type="caution">
    <text evidence="2">The sequence shown here is derived from an EMBL/GenBank/DDBJ whole genome shotgun (WGS) entry which is preliminary data.</text>
</comment>
<keyword evidence="3" id="KW-1185">Reference proteome</keyword>
<reference evidence="2" key="1">
    <citation type="submission" date="2021-11" db="EMBL/GenBank/DDBJ databases">
        <title>Genome sequence.</title>
        <authorList>
            <person name="Sun Q."/>
        </authorList>
    </citation>
    <scope>NUCLEOTIDE SEQUENCE</scope>
    <source>
        <strain evidence="2">JC740</strain>
    </source>
</reference>
<name>A0ABS8NM68_9BACT</name>
<feature type="compositionally biased region" description="Basic and acidic residues" evidence="1">
    <location>
        <begin position="29"/>
        <end position="42"/>
    </location>
</feature>
<evidence type="ECO:0000313" key="2">
    <source>
        <dbReference type="EMBL" id="MCC9644667.1"/>
    </source>
</evidence>
<proteinExistence type="predicted"/>
<accession>A0ABS8NM68</accession>
<gene>
    <name evidence="2" type="ORF">LOC71_20530</name>
</gene>
<dbReference type="Proteomes" id="UP001430306">
    <property type="component" value="Unassembled WGS sequence"/>
</dbReference>
<organism evidence="2 3">
    <name type="scientific">Rhodopirellula halodulae</name>
    <dbReference type="NCBI Taxonomy" id="2894198"/>
    <lineage>
        <taxon>Bacteria</taxon>
        <taxon>Pseudomonadati</taxon>
        <taxon>Planctomycetota</taxon>
        <taxon>Planctomycetia</taxon>
        <taxon>Pirellulales</taxon>
        <taxon>Pirellulaceae</taxon>
        <taxon>Rhodopirellula</taxon>
    </lineage>
</organism>
<evidence type="ECO:0000313" key="3">
    <source>
        <dbReference type="Proteomes" id="UP001430306"/>
    </source>
</evidence>
<dbReference type="EMBL" id="JAJKFW010000058">
    <property type="protein sequence ID" value="MCC9644667.1"/>
    <property type="molecule type" value="Genomic_DNA"/>
</dbReference>
<evidence type="ECO:0000256" key="1">
    <source>
        <dbReference type="SAM" id="MobiDB-lite"/>
    </source>
</evidence>